<gene>
    <name evidence="1" type="ORF">EU556_19810</name>
</gene>
<dbReference type="AlphaFoldDB" id="A0A4Z0P3L4"/>
<sequence>MAETKVFINDLPGLTLPEDLLGKSLEVEGVDAAGKPISFKLPAGVLLQAAAKFLPGPNLRRDLRKSVQYKAVSQPDYNPGASSLDQLDGNLLSLGATATVEADEDGTSNTEYELQRDPTGPLNVWVDGSFTGNKTLARWVRKENTGGGGDTFLTPFTFSLSNGKSFGKYTNGQTAPWTGLTAVQAIQDAGIESIYPTYGTAGIYIGQSAPADGELGESITNNLQASFNQSDAGPLSQLRIYRNGVQVPSGAGSSNPLSVSVQMVRSLTPSGLYAVADYAAGPKKLITPGNTPDDRAPQVRNPNAPQAAEVGFQSGVIYYTGYYRIFYGPTPVVPTTSQQVRALAGSQLTYQGTQFILNSGTTERIFVVALPPGKQLVSVVDLDNLNQVITADYAPSTVSVEDAGGTPANYTQYAKVQAVPYQSNHRHLITTT</sequence>
<reference evidence="1 2" key="1">
    <citation type="submission" date="2019-04" db="EMBL/GenBank/DDBJ databases">
        <authorList>
            <person name="Feng G."/>
            <person name="Zhang J."/>
            <person name="Zhu H."/>
        </authorList>
    </citation>
    <scope>NUCLEOTIDE SEQUENCE [LARGE SCALE GENOMIC DNA]</scope>
    <source>
        <strain evidence="1 2">92R-1</strain>
    </source>
</reference>
<proteinExistence type="predicted"/>
<dbReference type="Proteomes" id="UP000298337">
    <property type="component" value="Unassembled WGS sequence"/>
</dbReference>
<comment type="caution">
    <text evidence="1">The sequence shown here is derived from an EMBL/GenBank/DDBJ whole genome shotgun (WGS) entry which is preliminary data.</text>
</comment>
<evidence type="ECO:0000313" key="1">
    <source>
        <dbReference type="EMBL" id="TGE05548.1"/>
    </source>
</evidence>
<dbReference type="RefSeq" id="WP_135435861.1">
    <property type="nucleotide sequence ID" value="NZ_SRLA01000004.1"/>
</dbReference>
<dbReference type="EMBL" id="SRLA01000004">
    <property type="protein sequence ID" value="TGE05548.1"/>
    <property type="molecule type" value="Genomic_DNA"/>
</dbReference>
<organism evidence="1 2">
    <name type="scientific">Hymenobacter fodinae</name>
    <dbReference type="NCBI Taxonomy" id="2510796"/>
    <lineage>
        <taxon>Bacteria</taxon>
        <taxon>Pseudomonadati</taxon>
        <taxon>Bacteroidota</taxon>
        <taxon>Cytophagia</taxon>
        <taxon>Cytophagales</taxon>
        <taxon>Hymenobacteraceae</taxon>
        <taxon>Hymenobacter</taxon>
    </lineage>
</organism>
<protein>
    <submittedName>
        <fullName evidence="1">Uncharacterized protein</fullName>
    </submittedName>
</protein>
<accession>A0A4Z0P3L4</accession>
<name>A0A4Z0P3L4_9BACT</name>
<keyword evidence="2" id="KW-1185">Reference proteome</keyword>
<evidence type="ECO:0000313" key="2">
    <source>
        <dbReference type="Proteomes" id="UP000298337"/>
    </source>
</evidence>